<feature type="compositionally biased region" description="Low complexity" evidence="2">
    <location>
        <begin position="13"/>
        <end position="24"/>
    </location>
</feature>
<keyword evidence="1" id="KW-0732">Signal</keyword>
<dbReference type="PANTHER" id="PTHR43649">
    <property type="entry name" value="ARABINOSE-BINDING PROTEIN-RELATED"/>
    <property type="match status" value="1"/>
</dbReference>
<dbReference type="PANTHER" id="PTHR43649:SF33">
    <property type="entry name" value="POLYGALACTURONAN_RHAMNOGALACTURONAN-BINDING PROTEIN YTCQ"/>
    <property type="match status" value="1"/>
</dbReference>
<dbReference type="EMBL" id="JABWCS010000210">
    <property type="protein sequence ID" value="NUU61655.1"/>
    <property type="molecule type" value="Genomic_DNA"/>
</dbReference>
<dbReference type="SUPFAM" id="SSF53850">
    <property type="entry name" value="Periplasmic binding protein-like II"/>
    <property type="match status" value="1"/>
</dbReference>
<evidence type="ECO:0000256" key="1">
    <source>
        <dbReference type="ARBA" id="ARBA00022729"/>
    </source>
</evidence>
<dbReference type="AlphaFoldDB" id="A0A850EKT8"/>
<evidence type="ECO:0000256" key="2">
    <source>
        <dbReference type="SAM" id="MobiDB-lite"/>
    </source>
</evidence>
<proteinExistence type="predicted"/>
<dbReference type="Gene3D" id="3.40.190.10">
    <property type="entry name" value="Periplasmic binding protein-like II"/>
    <property type="match status" value="2"/>
</dbReference>
<comment type="caution">
    <text evidence="3">The sequence shown here is derived from an EMBL/GenBank/DDBJ whole genome shotgun (WGS) entry which is preliminary data.</text>
</comment>
<evidence type="ECO:0000313" key="4">
    <source>
        <dbReference type="Proteomes" id="UP000564806"/>
    </source>
</evidence>
<name>A0A850EKT8_9BACL</name>
<keyword evidence="4" id="KW-1185">Reference proteome</keyword>
<dbReference type="InterPro" id="IPR050490">
    <property type="entry name" value="Bact_solute-bd_prot1"/>
</dbReference>
<dbReference type="Proteomes" id="UP000564806">
    <property type="component" value="Unassembled WGS sequence"/>
</dbReference>
<accession>A0A850EKT8</accession>
<feature type="region of interest" description="Disordered" evidence="2">
    <location>
        <begin position="13"/>
        <end position="39"/>
    </location>
</feature>
<protein>
    <submittedName>
        <fullName evidence="3">Extracellular solute-binding protein</fullName>
    </submittedName>
</protein>
<gene>
    <name evidence="3" type="ORF">HPT30_15030</name>
</gene>
<reference evidence="3" key="1">
    <citation type="submission" date="2020-06" db="EMBL/GenBank/DDBJ databases">
        <title>Paenibacillus sp. nov., isolated from soil.</title>
        <authorList>
            <person name="Seo Y.L."/>
        </authorList>
    </citation>
    <scope>NUCLEOTIDE SEQUENCE [LARGE SCALE GENOMIC DNA]</scope>
    <source>
        <strain evidence="3">JW14</strain>
    </source>
</reference>
<sequence>MALMFGATACAGNNNEAKSNNNAPEESKPQAGNMDPMGKYDPAITVTAVRAISDGMTFSEGESLQNNVWSRAYEKELGIKINYDWTTPTAQYDQKLNIAIASDQLPDIMKVNAAQLKRLVEDEQIEELTSFYSSTASEFTQKILSEDGGNALKSATFQDKLYALPMMGSGLGQADVLWIRADWLKNLGLDVPKTMDDLMSVAKAFTFNDPDQNGKQDTYGLGLNKDIADKDAGAYYAAAEGFFNGYGAYPNIWVDKDGELAYGSIQPEIKTALAALQSMYKDGLLDKEFGTKDPSKVNQDAVAGKVGMLYGYFWNTGAGWLQDSKIADPKADWIAVPLPSATGEPAKAQVPFAINSYYVVKKGAEHPEAAVKLLNLALEKLWGETAEPDVYNTDAEKGTALFNYALLYGEAPRKNLDAYLNVTEALKTKDPSKLNPEEKGYYDSSVKALDGDNNYFGVLNMYGEKGSLSVLEGYSKNNTLQNDLFFGAPTDGMTEHNATLQKQQLETFTQIVMGGDLNQFDRFAENWKALGGSAITKEVNEWNKSR</sequence>
<organism evidence="3 4">
    <name type="scientific">Paenibacillus agri</name>
    <dbReference type="NCBI Taxonomy" id="2744309"/>
    <lineage>
        <taxon>Bacteria</taxon>
        <taxon>Bacillati</taxon>
        <taxon>Bacillota</taxon>
        <taxon>Bacilli</taxon>
        <taxon>Bacillales</taxon>
        <taxon>Paenibacillaceae</taxon>
        <taxon>Paenibacillus</taxon>
    </lineage>
</organism>
<evidence type="ECO:0000313" key="3">
    <source>
        <dbReference type="EMBL" id="NUU61655.1"/>
    </source>
</evidence>
<dbReference type="CDD" id="cd13580">
    <property type="entry name" value="PBP2_AlgQ_like_1"/>
    <property type="match status" value="1"/>
</dbReference>